<dbReference type="AlphaFoldDB" id="A0A926EWF3"/>
<dbReference type="InterPro" id="IPR041492">
    <property type="entry name" value="HAD_2"/>
</dbReference>
<dbReference type="InterPro" id="IPR023214">
    <property type="entry name" value="HAD_sf"/>
</dbReference>
<dbReference type="PANTHER" id="PTHR18901">
    <property type="entry name" value="2-DEOXYGLUCOSE-6-PHOSPHATE PHOSPHATASE 2"/>
    <property type="match status" value="1"/>
</dbReference>
<name>A0A926EWF3_9FIRM</name>
<evidence type="ECO:0000313" key="2">
    <source>
        <dbReference type="Proteomes" id="UP000601522"/>
    </source>
</evidence>
<dbReference type="PANTHER" id="PTHR18901:SF38">
    <property type="entry name" value="PSEUDOURIDINE-5'-PHOSPHATASE"/>
    <property type="match status" value="1"/>
</dbReference>
<dbReference type="NCBIfam" id="TIGR01509">
    <property type="entry name" value="HAD-SF-IA-v3"/>
    <property type="match status" value="1"/>
</dbReference>
<dbReference type="GO" id="GO:0016791">
    <property type="term" value="F:phosphatase activity"/>
    <property type="evidence" value="ECO:0007669"/>
    <property type="project" value="TreeGrafter"/>
</dbReference>
<dbReference type="Proteomes" id="UP000601522">
    <property type="component" value="Unassembled WGS sequence"/>
</dbReference>
<proteinExistence type="predicted"/>
<evidence type="ECO:0000313" key="1">
    <source>
        <dbReference type="EMBL" id="MBC8589745.1"/>
    </source>
</evidence>
<gene>
    <name evidence="1" type="ORF">H8689_01115</name>
</gene>
<dbReference type="Gene3D" id="3.40.50.1000">
    <property type="entry name" value="HAD superfamily/HAD-like"/>
    <property type="match status" value="1"/>
</dbReference>
<dbReference type="SFLD" id="SFLDS00003">
    <property type="entry name" value="Haloacid_Dehalogenase"/>
    <property type="match status" value="1"/>
</dbReference>
<dbReference type="RefSeq" id="WP_249322564.1">
    <property type="nucleotide sequence ID" value="NZ_JACRTK010000001.1"/>
</dbReference>
<accession>A0A926EWF3</accession>
<dbReference type="PRINTS" id="PR00413">
    <property type="entry name" value="HADHALOGNASE"/>
</dbReference>
<dbReference type="InterPro" id="IPR023198">
    <property type="entry name" value="PGP-like_dom2"/>
</dbReference>
<dbReference type="SUPFAM" id="SSF56784">
    <property type="entry name" value="HAD-like"/>
    <property type="match status" value="1"/>
</dbReference>
<sequence length="214" mass="24984">MKAAIFDLDGTLIDSMWLWKELANKYLLSIGITPPEDLRESLKELSLLEACNYMKDRFKIQKTAKKINSEMEDILSNYYAKEFQLKPYVLDTLRKLKEKNIRMCLATATEDRLVLLALDRLEIRDYFEFIQTCNNTGLGKWQKEFFQLAIDRLQIDPEDIWVFEDALHCIISAKKCGLNVVGIYDDSAIEDMDSIKELVDIYIKDFSQLEVESL</sequence>
<comment type="caution">
    <text evidence="1">The sequence shown here is derived from an EMBL/GenBank/DDBJ whole genome shotgun (WGS) entry which is preliminary data.</text>
</comment>
<dbReference type="Pfam" id="PF13419">
    <property type="entry name" value="HAD_2"/>
    <property type="match status" value="1"/>
</dbReference>
<dbReference type="CDD" id="cd07505">
    <property type="entry name" value="HAD_BPGM-like"/>
    <property type="match status" value="1"/>
</dbReference>
<protein>
    <submittedName>
        <fullName evidence="1">HAD family phosphatase</fullName>
    </submittedName>
</protein>
<reference evidence="1 2" key="1">
    <citation type="submission" date="2020-08" db="EMBL/GenBank/DDBJ databases">
        <title>Genome public.</title>
        <authorList>
            <person name="Liu C."/>
            <person name="Sun Q."/>
        </authorList>
    </citation>
    <scope>NUCLEOTIDE SEQUENCE [LARGE SCALE GENOMIC DNA]</scope>
    <source>
        <strain evidence="1 2">NSJ-26</strain>
    </source>
</reference>
<organism evidence="1 2">
    <name type="scientific">Wansuia hejianensis</name>
    <dbReference type="NCBI Taxonomy" id="2763667"/>
    <lineage>
        <taxon>Bacteria</taxon>
        <taxon>Bacillati</taxon>
        <taxon>Bacillota</taxon>
        <taxon>Clostridia</taxon>
        <taxon>Lachnospirales</taxon>
        <taxon>Lachnospiraceae</taxon>
        <taxon>Wansuia</taxon>
    </lineage>
</organism>
<dbReference type="InterPro" id="IPR006439">
    <property type="entry name" value="HAD-SF_hydro_IA"/>
</dbReference>
<keyword evidence="2" id="KW-1185">Reference proteome</keyword>
<dbReference type="SFLD" id="SFLDG01129">
    <property type="entry name" value="C1.5:_HAD__Beta-PGM__Phosphata"/>
    <property type="match status" value="1"/>
</dbReference>
<dbReference type="InterPro" id="IPR036412">
    <property type="entry name" value="HAD-like_sf"/>
</dbReference>
<dbReference type="EMBL" id="JACRTK010000001">
    <property type="protein sequence ID" value="MBC8589745.1"/>
    <property type="molecule type" value="Genomic_DNA"/>
</dbReference>
<dbReference type="Gene3D" id="1.10.150.240">
    <property type="entry name" value="Putative phosphatase, domain 2"/>
    <property type="match status" value="1"/>
</dbReference>